<dbReference type="AlphaFoldDB" id="A0A4Y2CE03"/>
<evidence type="ECO:0000256" key="1">
    <source>
        <dbReference type="SAM" id="MobiDB-lite"/>
    </source>
</evidence>
<organism evidence="3 4">
    <name type="scientific">Araneus ventricosus</name>
    <name type="common">Orbweaver spider</name>
    <name type="synonym">Epeira ventricosa</name>
    <dbReference type="NCBI Taxonomy" id="182803"/>
    <lineage>
        <taxon>Eukaryota</taxon>
        <taxon>Metazoa</taxon>
        <taxon>Ecdysozoa</taxon>
        <taxon>Arthropoda</taxon>
        <taxon>Chelicerata</taxon>
        <taxon>Arachnida</taxon>
        <taxon>Araneae</taxon>
        <taxon>Araneomorphae</taxon>
        <taxon>Entelegynae</taxon>
        <taxon>Araneoidea</taxon>
        <taxon>Araneidae</taxon>
        <taxon>Araneus</taxon>
    </lineage>
</organism>
<dbReference type="EMBL" id="BGPR01000180">
    <property type="protein sequence ID" value="GBM02469.1"/>
    <property type="molecule type" value="Genomic_DNA"/>
</dbReference>
<proteinExistence type="predicted"/>
<feature type="region of interest" description="Disordered" evidence="1">
    <location>
        <begin position="32"/>
        <end position="70"/>
    </location>
</feature>
<dbReference type="Proteomes" id="UP000499080">
    <property type="component" value="Unassembled WGS sequence"/>
</dbReference>
<accession>A0A4Y2CE03</accession>
<protein>
    <recommendedName>
        <fullName evidence="5">Secreted protein</fullName>
    </recommendedName>
</protein>
<evidence type="ECO:0000313" key="3">
    <source>
        <dbReference type="EMBL" id="GBM02469.1"/>
    </source>
</evidence>
<gene>
    <name evidence="3" type="ORF">AVEN_76514_1</name>
</gene>
<keyword evidence="4" id="KW-1185">Reference proteome</keyword>
<name>A0A4Y2CE03_ARAVE</name>
<keyword evidence="2" id="KW-0732">Signal</keyword>
<evidence type="ECO:0000313" key="4">
    <source>
        <dbReference type="Proteomes" id="UP000499080"/>
    </source>
</evidence>
<evidence type="ECO:0008006" key="5">
    <source>
        <dbReference type="Google" id="ProtNLM"/>
    </source>
</evidence>
<reference evidence="3 4" key="1">
    <citation type="journal article" date="2019" name="Sci. Rep.">
        <title>Orb-weaving spider Araneus ventricosus genome elucidates the spidroin gene catalogue.</title>
        <authorList>
            <person name="Kono N."/>
            <person name="Nakamura H."/>
            <person name="Ohtoshi R."/>
            <person name="Moran D.A.P."/>
            <person name="Shinohara A."/>
            <person name="Yoshida Y."/>
            <person name="Fujiwara M."/>
            <person name="Mori M."/>
            <person name="Tomita M."/>
            <person name="Arakawa K."/>
        </authorList>
    </citation>
    <scope>NUCLEOTIDE SEQUENCE [LARGE SCALE GENOMIC DNA]</scope>
</reference>
<comment type="caution">
    <text evidence="3">The sequence shown here is derived from an EMBL/GenBank/DDBJ whole genome shotgun (WGS) entry which is preliminary data.</text>
</comment>
<evidence type="ECO:0000256" key="2">
    <source>
        <dbReference type="SAM" id="SignalP"/>
    </source>
</evidence>
<feature type="chain" id="PRO_5021440089" description="Secreted protein" evidence="2">
    <location>
        <begin position="24"/>
        <end position="123"/>
    </location>
</feature>
<sequence>MRSRRISKRVLASLVGTVMVVWLLGPISDDGRTPERCRGRRRAAVMPWSPRRHPWPPEERGPSSTRRPPLTNMIWNTPNWPLLLLLLAYVRGEHPFALSSLRQVSRLPTTAIPLNPLIPSEAV</sequence>
<feature type="signal peptide" evidence="2">
    <location>
        <begin position="1"/>
        <end position="23"/>
    </location>
</feature>